<proteinExistence type="predicted"/>
<dbReference type="Gene3D" id="3.30.30.60">
    <property type="entry name" value="D-lysine 5,6-aminomutase beta subunit KamE, N-terminal domain"/>
    <property type="match status" value="1"/>
</dbReference>
<reference evidence="2" key="1">
    <citation type="submission" date="2019-12" db="EMBL/GenBank/DDBJ databases">
        <authorList>
            <person name="zhang j."/>
            <person name="sun C.M."/>
        </authorList>
    </citation>
    <scope>NUCLEOTIDE SEQUENCE</scope>
    <source>
        <strain evidence="2">NS-1</strain>
    </source>
</reference>
<feature type="domain" description="B12-binding" evidence="1">
    <location>
        <begin position="107"/>
        <end position="250"/>
    </location>
</feature>
<organism evidence="2 3">
    <name type="scientific">Iocasia fonsfrigidae</name>
    <dbReference type="NCBI Taxonomy" id="2682810"/>
    <lineage>
        <taxon>Bacteria</taxon>
        <taxon>Bacillati</taxon>
        <taxon>Bacillota</taxon>
        <taxon>Clostridia</taxon>
        <taxon>Halanaerobiales</taxon>
        <taxon>Halanaerobiaceae</taxon>
        <taxon>Iocasia</taxon>
    </lineage>
</organism>
<name>A0A8A7KB81_9FIRM</name>
<dbReference type="RefSeq" id="WP_230867498.1">
    <property type="nucleotide sequence ID" value="NZ_CP046640.1"/>
</dbReference>
<dbReference type="SUPFAM" id="SSF52242">
    <property type="entry name" value="Cobalamin (vitamin B12)-binding domain"/>
    <property type="match status" value="1"/>
</dbReference>
<dbReference type="InterPro" id="IPR028991">
    <property type="entry name" value="KamE_N"/>
</dbReference>
<dbReference type="Pfam" id="PF02310">
    <property type="entry name" value="B12-binding"/>
    <property type="match status" value="1"/>
</dbReference>
<dbReference type="InterPro" id="IPR006158">
    <property type="entry name" value="Cobalamin-bd"/>
</dbReference>
<dbReference type="Proteomes" id="UP000665020">
    <property type="component" value="Chromosome"/>
</dbReference>
<dbReference type="InterPro" id="IPR036724">
    <property type="entry name" value="Cobalamin-bd_sf"/>
</dbReference>
<dbReference type="SUPFAM" id="SSF117778">
    <property type="entry name" value="D-lysine 5,6-aminomutase beta subunit KamE, N-terminal domain"/>
    <property type="match status" value="1"/>
</dbReference>
<dbReference type="Gene3D" id="3.40.50.280">
    <property type="entry name" value="Cobalamin-binding domain"/>
    <property type="match status" value="1"/>
</dbReference>
<dbReference type="GO" id="GO:0046872">
    <property type="term" value="F:metal ion binding"/>
    <property type="evidence" value="ECO:0007669"/>
    <property type="project" value="InterPro"/>
</dbReference>
<dbReference type="InterPro" id="IPR036843">
    <property type="entry name" value="KamE_N_sf"/>
</dbReference>
<keyword evidence="3" id="KW-1185">Reference proteome</keyword>
<dbReference type="KEGG" id="ifn:GM661_14620"/>
<evidence type="ECO:0000259" key="1">
    <source>
        <dbReference type="PROSITE" id="PS51332"/>
    </source>
</evidence>
<dbReference type="EMBL" id="CP046640">
    <property type="protein sequence ID" value="QTL99103.1"/>
    <property type="molecule type" value="Genomic_DNA"/>
</dbReference>
<accession>A0A8A7KB81</accession>
<dbReference type="GO" id="GO:0031419">
    <property type="term" value="F:cobalamin binding"/>
    <property type="evidence" value="ECO:0007669"/>
    <property type="project" value="InterPro"/>
</dbReference>
<dbReference type="PROSITE" id="PS51332">
    <property type="entry name" value="B12_BINDING"/>
    <property type="match status" value="1"/>
</dbReference>
<dbReference type="AlphaFoldDB" id="A0A8A7KB81"/>
<sequence>MNELNYQAVKPYGDTLNDGKVQLSFTLPLETGLEAREAARLLANKMGLEEVGVVEMKDMGEGFSFFVLYGKLIHSVDFTGIKVASVETDVMDYYEVNSYIKDKIGRKVTVVGACTGSDAHTVGLDAIMNMKGYAGEYGLERYPQINAHNLGSQVPNEELIEKALELEADAILVSQVVTQKDVHIKNLTELVELLEAEGLRDKFVVAVGGPRISHQLALELGFDAGFGTGTLPPDVASYIVQTIVERGLNVEK</sequence>
<dbReference type="GO" id="GO:0046983">
    <property type="term" value="F:protein dimerization activity"/>
    <property type="evidence" value="ECO:0007669"/>
    <property type="project" value="InterPro"/>
</dbReference>
<gene>
    <name evidence="2" type="ORF">GM661_14620</name>
</gene>
<protein>
    <recommendedName>
        <fullName evidence="1">B12-binding domain-containing protein</fullName>
    </recommendedName>
</protein>
<dbReference type="Pfam" id="PF16554">
    <property type="entry name" value="OAM_dimer"/>
    <property type="match status" value="1"/>
</dbReference>
<evidence type="ECO:0000313" key="2">
    <source>
        <dbReference type="EMBL" id="QTL99103.1"/>
    </source>
</evidence>
<evidence type="ECO:0000313" key="3">
    <source>
        <dbReference type="Proteomes" id="UP000665020"/>
    </source>
</evidence>